<dbReference type="PANTHER" id="PTHR33133">
    <property type="entry name" value="OS08G0107100 PROTEIN-RELATED"/>
    <property type="match status" value="1"/>
</dbReference>
<keyword evidence="1" id="KW-0812">Transmembrane</keyword>
<protein>
    <submittedName>
        <fullName evidence="2">Uncharacterized protein</fullName>
    </submittedName>
</protein>
<keyword evidence="3" id="KW-1185">Reference proteome</keyword>
<gene>
    <name evidence="2" type="ORF">SHERM_18860</name>
</gene>
<dbReference type="PANTHER" id="PTHR33133:SF3">
    <property type="entry name" value="TRANSMEMBRANE PROTEIN"/>
    <property type="match status" value="1"/>
</dbReference>
<feature type="transmembrane region" description="Helical" evidence="1">
    <location>
        <begin position="195"/>
        <end position="218"/>
    </location>
</feature>
<feature type="transmembrane region" description="Helical" evidence="1">
    <location>
        <begin position="279"/>
        <end position="304"/>
    </location>
</feature>
<evidence type="ECO:0000256" key="1">
    <source>
        <dbReference type="SAM" id="Phobius"/>
    </source>
</evidence>
<accession>A0A9N7N1P9</accession>
<feature type="transmembrane region" description="Helical" evidence="1">
    <location>
        <begin position="154"/>
        <end position="175"/>
    </location>
</feature>
<feature type="transmembrane region" description="Helical" evidence="1">
    <location>
        <begin position="84"/>
        <end position="106"/>
    </location>
</feature>
<dbReference type="Proteomes" id="UP001153555">
    <property type="component" value="Unassembled WGS sequence"/>
</dbReference>
<evidence type="ECO:0000313" key="3">
    <source>
        <dbReference type="Proteomes" id="UP001153555"/>
    </source>
</evidence>
<proteinExistence type="predicted"/>
<organism evidence="2 3">
    <name type="scientific">Striga hermonthica</name>
    <name type="common">Purple witchweed</name>
    <name type="synonym">Buchnera hermonthica</name>
    <dbReference type="NCBI Taxonomy" id="68872"/>
    <lineage>
        <taxon>Eukaryota</taxon>
        <taxon>Viridiplantae</taxon>
        <taxon>Streptophyta</taxon>
        <taxon>Embryophyta</taxon>
        <taxon>Tracheophyta</taxon>
        <taxon>Spermatophyta</taxon>
        <taxon>Magnoliopsida</taxon>
        <taxon>eudicotyledons</taxon>
        <taxon>Gunneridae</taxon>
        <taxon>Pentapetalae</taxon>
        <taxon>asterids</taxon>
        <taxon>lamiids</taxon>
        <taxon>Lamiales</taxon>
        <taxon>Orobanchaceae</taxon>
        <taxon>Buchnereae</taxon>
        <taxon>Striga</taxon>
    </lineage>
</organism>
<sequence>MAKTTRMLMRRSISTFLQDFHHFTSTPALFALPFALSTLLSPPLVSSSRFFPLLHARLQALLFASGLPPSSRLFSFLTLNLSRALLSFVFLLPFSLSSLLLSKAFVIRALFPRHATSTSSSLSLSDHDTTRKKPVFFSWITTLNRLVATQFCNVLVVFSINATCLSLLVACFNALDFSGLSYSENTLSGVTISTAVVYSVVAANAYVVCHLALVVSCVEGRAGFGPVLEACVLVRGRRRAALALAVSTNAALAGVEAIFRRRVVRGYYYYGRVMSWPVILEAVLISYMYSVVLVVDAIAGCVLLEGCGSGYETIGRERDRRRSIFGKGESMEMV</sequence>
<dbReference type="AlphaFoldDB" id="A0A9N7N1P9"/>
<dbReference type="EMBL" id="CACSLK010020742">
    <property type="protein sequence ID" value="CAA0820858.1"/>
    <property type="molecule type" value="Genomic_DNA"/>
</dbReference>
<keyword evidence="1" id="KW-0472">Membrane</keyword>
<reference evidence="2" key="1">
    <citation type="submission" date="2019-12" db="EMBL/GenBank/DDBJ databases">
        <authorList>
            <person name="Scholes J."/>
        </authorList>
    </citation>
    <scope>NUCLEOTIDE SEQUENCE</scope>
</reference>
<evidence type="ECO:0000313" key="2">
    <source>
        <dbReference type="EMBL" id="CAA0820858.1"/>
    </source>
</evidence>
<keyword evidence="1" id="KW-1133">Transmembrane helix</keyword>
<feature type="transmembrane region" description="Helical" evidence="1">
    <location>
        <begin position="239"/>
        <end position="259"/>
    </location>
</feature>
<dbReference type="OrthoDB" id="687732at2759"/>
<comment type="caution">
    <text evidence="2">The sequence shown here is derived from an EMBL/GenBank/DDBJ whole genome shotgun (WGS) entry which is preliminary data.</text>
</comment>
<name>A0A9N7N1P9_STRHE</name>